<name>A0A7K2IPA0_9ACTN</name>
<dbReference type="RefSeq" id="WP_161110467.1">
    <property type="nucleotide sequence ID" value="NZ_WWHY01000001.1"/>
</dbReference>
<evidence type="ECO:0000313" key="2">
    <source>
        <dbReference type="Proteomes" id="UP000467124"/>
    </source>
</evidence>
<proteinExistence type="predicted"/>
<dbReference type="EMBL" id="WWHY01000001">
    <property type="protein sequence ID" value="MYR31788.1"/>
    <property type="molecule type" value="Genomic_DNA"/>
</dbReference>
<dbReference type="Pfam" id="PF05834">
    <property type="entry name" value="Lycopene_cycl"/>
    <property type="match status" value="1"/>
</dbReference>
<accession>A0A7K2IPA0</accession>
<organism evidence="1 2">
    <name type="scientific">Nocardiopsis alba</name>
    <dbReference type="NCBI Taxonomy" id="53437"/>
    <lineage>
        <taxon>Bacteria</taxon>
        <taxon>Bacillati</taxon>
        <taxon>Actinomycetota</taxon>
        <taxon>Actinomycetes</taxon>
        <taxon>Streptosporangiales</taxon>
        <taxon>Nocardiopsidaceae</taxon>
        <taxon>Nocardiopsis</taxon>
    </lineage>
</organism>
<dbReference type="SUPFAM" id="SSF51905">
    <property type="entry name" value="FAD/NAD(P)-binding domain"/>
    <property type="match status" value="1"/>
</dbReference>
<comment type="caution">
    <text evidence="1">The sequence shown here is derived from an EMBL/GenBank/DDBJ whole genome shotgun (WGS) entry which is preliminary data.</text>
</comment>
<dbReference type="InterPro" id="IPR036188">
    <property type="entry name" value="FAD/NAD-bd_sf"/>
</dbReference>
<gene>
    <name evidence="1" type="ORF">GTW20_05745</name>
</gene>
<dbReference type="Gene3D" id="3.50.50.60">
    <property type="entry name" value="FAD/NAD(P)-binding domain"/>
    <property type="match status" value="1"/>
</dbReference>
<evidence type="ECO:0000313" key="1">
    <source>
        <dbReference type="EMBL" id="MYR31788.1"/>
    </source>
</evidence>
<protein>
    <submittedName>
        <fullName evidence="1">Lycopene cyclase</fullName>
    </submittedName>
</protein>
<dbReference type="AlphaFoldDB" id="A0A7K2IPA0"/>
<sequence>MADYDVVIIGGGAAGLTLAHHIGEVNERRGRPLRTALLEPPPGPHTPPPRTWCFWEEGDGLWEPLLAARWRDLTVVGADGARHRSAADPYRYKMLRSDDVVAFVRGRADEYLDQRELFVTALSDGPEHATVHATDPRGADVRLTARWVFDSRPPAARSGGRTTLLQHFRGWFVRTPKEAFDPESAVLMDLRPPQPSTGVAFGYVLPLSSREALVEYTEFGRSVLSTAEYEAALDAYGATIGLEDFEVVSSEQGVIPMTDAPFPTRVGRRLFRIGAAGGATRPSTGYTFGGASRQAAAVAEALAEGRTPIPPVPYRARHLAMDAVMLRALDTGRVRGSDFFARLFAGNRLGDVLAFLDGASSVRRELAMGLTTPVAAMSHSTLDHLWYVLRSRVGRPGRGLNGAGGSWPR</sequence>
<reference evidence="1 2" key="1">
    <citation type="journal article" date="2019" name="Nat. Commun.">
        <title>The antimicrobial potential of Streptomyces from insect microbiomes.</title>
        <authorList>
            <person name="Chevrette M.G."/>
            <person name="Carlson C.M."/>
            <person name="Ortega H.E."/>
            <person name="Thomas C."/>
            <person name="Ananiev G.E."/>
            <person name="Barns K.J."/>
            <person name="Book A.J."/>
            <person name="Cagnazzo J."/>
            <person name="Carlos C."/>
            <person name="Flanigan W."/>
            <person name="Grubbs K.J."/>
            <person name="Horn H.A."/>
            <person name="Hoffmann F.M."/>
            <person name="Klassen J.L."/>
            <person name="Knack J.J."/>
            <person name="Lewin G.R."/>
            <person name="McDonald B.R."/>
            <person name="Muller L."/>
            <person name="Melo W.G.P."/>
            <person name="Pinto-Tomas A.A."/>
            <person name="Schmitz A."/>
            <person name="Wendt-Pienkowski E."/>
            <person name="Wildman S."/>
            <person name="Zhao M."/>
            <person name="Zhang F."/>
            <person name="Bugni T.S."/>
            <person name="Andes D.R."/>
            <person name="Pupo M.T."/>
            <person name="Currie C.R."/>
        </authorList>
    </citation>
    <scope>NUCLEOTIDE SEQUENCE [LARGE SCALE GENOMIC DNA]</scope>
    <source>
        <strain evidence="1 2">SID5840</strain>
    </source>
</reference>
<dbReference type="Proteomes" id="UP000467124">
    <property type="component" value="Unassembled WGS sequence"/>
</dbReference>